<accession>A0A9W4TI92</accession>
<evidence type="ECO:0000313" key="3">
    <source>
        <dbReference type="EMBL" id="CAI2768513.1"/>
    </source>
</evidence>
<dbReference type="EMBL" id="OX336425">
    <property type="protein sequence ID" value="CAI2768513.1"/>
    <property type="molecule type" value="Genomic_DNA"/>
</dbReference>
<feature type="transmembrane region" description="Helical" evidence="1">
    <location>
        <begin position="196"/>
        <end position="214"/>
    </location>
</feature>
<evidence type="ECO:0000256" key="1">
    <source>
        <dbReference type="SAM" id="Phobius"/>
    </source>
</evidence>
<keyword evidence="1" id="KW-0472">Membrane</keyword>
<reference evidence="3" key="2">
    <citation type="submission" date="2022-09" db="EMBL/GenBank/DDBJ databases">
        <authorList>
            <person name="Duchaud E."/>
        </authorList>
    </citation>
    <scope>NUCLEOTIDE SEQUENCE</scope>
    <source>
        <strain evidence="3">TRV642</strain>
    </source>
</reference>
<dbReference type="Proteomes" id="UP000474567">
    <property type="component" value="Unassembled WGS sequence"/>
</dbReference>
<proteinExistence type="predicted"/>
<keyword evidence="1" id="KW-1133">Transmembrane helix</keyword>
<dbReference type="EMBL" id="CADCST010000052">
    <property type="protein sequence ID" value="CAA9194863.1"/>
    <property type="molecule type" value="Genomic_DNA"/>
</dbReference>
<evidence type="ECO:0000313" key="5">
    <source>
        <dbReference type="Proteomes" id="UP001152749"/>
    </source>
</evidence>
<name>A0A9W4TI92_9FLAO</name>
<feature type="transmembrane region" description="Helical" evidence="1">
    <location>
        <begin position="28"/>
        <end position="47"/>
    </location>
</feature>
<keyword evidence="4" id="KW-1185">Reference proteome</keyword>
<dbReference type="AlphaFoldDB" id="A0A9W4TI92"/>
<dbReference type="InterPro" id="IPR025495">
    <property type="entry name" value="DUF4386"/>
</dbReference>
<evidence type="ECO:0000313" key="2">
    <source>
        <dbReference type="EMBL" id="CAA9194863.1"/>
    </source>
</evidence>
<dbReference type="Proteomes" id="UP001152749">
    <property type="component" value="Chromosome"/>
</dbReference>
<feature type="transmembrane region" description="Helical" evidence="1">
    <location>
        <begin position="163"/>
        <end position="184"/>
    </location>
</feature>
<sequence length="252" mass="28339">MFCVRRLTKNQNHKMNTNLKNFETSPQLYARIAGALYLVIIVMGFFAETFVRNKLFVSGDANATANNIIHSPFLWKIGITADLIMQICDLPVMIILYYLLKPVNRKLALLNLSFNLIQTAVLVANKLNLLAALFFLGDAEYLKSFSPDQLHTLSYLSIKLHDFGFGIGLIFFGFVCLLEGYLIFKSGYLPKAIGVLMSLAGICYLTNSFFLILIPKLSSIILLMPCLIAELSLSLWLVFKGVKLPVWKEKIA</sequence>
<reference evidence="2 4" key="1">
    <citation type="submission" date="2020-02" db="EMBL/GenBank/DDBJ databases">
        <authorList>
            <person name="Criscuolo A."/>
        </authorList>
    </citation>
    <scope>NUCLEOTIDE SEQUENCE [LARGE SCALE GENOMIC DNA]</scope>
    <source>
        <strain evidence="2">CECT7796</strain>
    </source>
</reference>
<evidence type="ECO:0000313" key="4">
    <source>
        <dbReference type="Proteomes" id="UP000474567"/>
    </source>
</evidence>
<feature type="transmembrane region" description="Helical" evidence="1">
    <location>
        <begin position="83"/>
        <end position="100"/>
    </location>
</feature>
<gene>
    <name evidence="2" type="ORF">FLACOL7796_00344</name>
    <name evidence="3" type="ORF">TRV642_3756</name>
</gene>
<feature type="transmembrane region" description="Helical" evidence="1">
    <location>
        <begin position="112"/>
        <end position="136"/>
    </location>
</feature>
<keyword evidence="1" id="KW-0812">Transmembrane</keyword>
<dbReference type="Pfam" id="PF14329">
    <property type="entry name" value="DUF4386"/>
    <property type="match status" value="1"/>
</dbReference>
<protein>
    <recommendedName>
        <fullName evidence="6">DUF4386 domain-containing protein</fullName>
    </recommendedName>
</protein>
<evidence type="ECO:0008006" key="6">
    <source>
        <dbReference type="Google" id="ProtNLM"/>
    </source>
</evidence>
<feature type="transmembrane region" description="Helical" evidence="1">
    <location>
        <begin position="220"/>
        <end position="239"/>
    </location>
</feature>
<dbReference type="KEGG" id="fcs:TRV642_3756"/>
<organism evidence="3 5">
    <name type="scientific">Flavobacterium collinsii</name>
    <dbReference type="NCBI Taxonomy" id="1114861"/>
    <lineage>
        <taxon>Bacteria</taxon>
        <taxon>Pseudomonadati</taxon>
        <taxon>Bacteroidota</taxon>
        <taxon>Flavobacteriia</taxon>
        <taxon>Flavobacteriales</taxon>
        <taxon>Flavobacteriaceae</taxon>
        <taxon>Flavobacterium</taxon>
    </lineage>
</organism>